<sequence length="253" mass="28314">MRELARLVGMVAQDLSHWESGTRVPKIEQVALLLGALRVEPVERKRLLELARNAREPNWLERTVPGISPAVSTYAEYERSATEMVNWEPFVVPGLLQTPGYAEAILAANRLPPGVIEQQVAIRLRRREVLTRRNPLVLKLFLGEEAFRQRIAEPAVLAEQFRWLLRAAQPRNVTIRVVPAGAGYHPGLYGHFVIFDFADLPSVVHIEHIRGSAHVYDGDHVAAYRAAVEAMSVLALSEQESLALIQGVITELE</sequence>
<dbReference type="InterPro" id="IPR010982">
    <property type="entry name" value="Lambda_DNA-bd_dom_sf"/>
</dbReference>
<organism evidence="2 3">
    <name type="scientific">Amycolatopsis bullii</name>
    <dbReference type="NCBI Taxonomy" id="941987"/>
    <lineage>
        <taxon>Bacteria</taxon>
        <taxon>Bacillati</taxon>
        <taxon>Actinomycetota</taxon>
        <taxon>Actinomycetes</taxon>
        <taxon>Pseudonocardiales</taxon>
        <taxon>Pseudonocardiaceae</taxon>
        <taxon>Amycolatopsis</taxon>
    </lineage>
</organism>
<feature type="domain" description="HTH cro/C1-type" evidence="1">
    <location>
        <begin position="1"/>
        <end position="44"/>
    </location>
</feature>
<protein>
    <submittedName>
        <fullName evidence="2">Transcriptional regulator</fullName>
    </submittedName>
</protein>
<dbReference type="SUPFAM" id="SSF47413">
    <property type="entry name" value="lambda repressor-like DNA-binding domains"/>
    <property type="match status" value="1"/>
</dbReference>
<dbReference type="Pfam" id="PF19054">
    <property type="entry name" value="DUF5753"/>
    <property type="match status" value="1"/>
</dbReference>
<reference evidence="3" key="1">
    <citation type="journal article" date="2019" name="Int. J. Syst. Evol. Microbiol.">
        <title>The Global Catalogue of Microorganisms (GCM) 10K type strain sequencing project: providing services to taxonomists for standard genome sequencing and annotation.</title>
        <authorList>
            <consortium name="The Broad Institute Genomics Platform"/>
            <consortium name="The Broad Institute Genome Sequencing Center for Infectious Disease"/>
            <person name="Wu L."/>
            <person name="Ma J."/>
        </authorList>
    </citation>
    <scope>NUCLEOTIDE SEQUENCE [LARGE SCALE GENOMIC DNA]</scope>
    <source>
        <strain evidence="3">CGMCC 4.7680</strain>
    </source>
</reference>
<gene>
    <name evidence="2" type="ORF">GCM10017567_37440</name>
</gene>
<accession>A0ABQ3KDT4</accession>
<dbReference type="PROSITE" id="PS50943">
    <property type="entry name" value="HTH_CROC1"/>
    <property type="match status" value="1"/>
</dbReference>
<dbReference type="Proteomes" id="UP000649955">
    <property type="component" value="Unassembled WGS sequence"/>
</dbReference>
<keyword evidence="3" id="KW-1185">Reference proteome</keyword>
<dbReference type="InterPro" id="IPR043917">
    <property type="entry name" value="DUF5753"/>
</dbReference>
<evidence type="ECO:0000259" key="1">
    <source>
        <dbReference type="PROSITE" id="PS50943"/>
    </source>
</evidence>
<dbReference type="InterPro" id="IPR001387">
    <property type="entry name" value="Cro/C1-type_HTH"/>
</dbReference>
<evidence type="ECO:0000313" key="2">
    <source>
        <dbReference type="EMBL" id="GHG16008.1"/>
    </source>
</evidence>
<dbReference type="EMBL" id="BNAW01000015">
    <property type="protein sequence ID" value="GHG16008.1"/>
    <property type="molecule type" value="Genomic_DNA"/>
</dbReference>
<evidence type="ECO:0000313" key="3">
    <source>
        <dbReference type="Proteomes" id="UP000649955"/>
    </source>
</evidence>
<comment type="caution">
    <text evidence="2">The sequence shown here is derived from an EMBL/GenBank/DDBJ whole genome shotgun (WGS) entry which is preliminary data.</text>
</comment>
<dbReference type="CDD" id="cd00093">
    <property type="entry name" value="HTH_XRE"/>
    <property type="match status" value="1"/>
</dbReference>
<name>A0ABQ3KDT4_9PSEU</name>
<dbReference type="Gene3D" id="1.10.260.40">
    <property type="entry name" value="lambda repressor-like DNA-binding domains"/>
    <property type="match status" value="1"/>
</dbReference>
<proteinExistence type="predicted"/>